<sequence length="229" mass="25421">MLAGIKVLELEGLAPVPHCGLLLADLGAQVTVISKDDNQYPEQRLIRGKARESIDLKTKEGVLKLREMCRTSDVLLDPYRPGILEKMELDPISLLSEVNKGLVICRLTGYGQTGDMSKEAGHDINYVSITGGNGCVIDSSMVEGLAYLGSFVSQYQDLSMLWTDPYAMFSGMSPVYRTYETSDGKYVAVGALEPKFNGNLLQGKKFREKLDLKCFFSSKLRFNPSRYLQ</sequence>
<protein>
    <recommendedName>
        <fullName evidence="4">Alpha-methylacyl-CoA racemase</fullName>
    </recommendedName>
</protein>
<comment type="similarity">
    <text evidence="1">Belongs to the CoA-transferase III family.</text>
</comment>
<dbReference type="InterPro" id="IPR044855">
    <property type="entry name" value="CoA-Trfase_III_dom3_sf"/>
</dbReference>
<proteinExistence type="inferred from homology"/>
<dbReference type="GO" id="GO:0005739">
    <property type="term" value="C:mitochondrion"/>
    <property type="evidence" value="ECO:0007669"/>
    <property type="project" value="TreeGrafter"/>
</dbReference>
<dbReference type="Proteomes" id="UP000218231">
    <property type="component" value="Unassembled WGS sequence"/>
</dbReference>
<dbReference type="GO" id="GO:0008111">
    <property type="term" value="F:alpha-methylacyl-CoA racemase activity"/>
    <property type="evidence" value="ECO:0007669"/>
    <property type="project" value="TreeGrafter"/>
</dbReference>
<dbReference type="OrthoDB" id="5863171at2759"/>
<keyword evidence="3" id="KW-1185">Reference proteome</keyword>
<evidence type="ECO:0000313" key="3">
    <source>
        <dbReference type="Proteomes" id="UP000218231"/>
    </source>
</evidence>
<comment type="caution">
    <text evidence="2">The sequence shown here is derived from an EMBL/GenBank/DDBJ whole genome shotgun (WGS) entry which is preliminary data.</text>
</comment>
<name>A0A2A2K6A9_9BILA</name>
<gene>
    <name evidence="2" type="ORF">WR25_11988</name>
</gene>
<reference evidence="2 3" key="1">
    <citation type="journal article" date="2017" name="Curr. Biol.">
        <title>Genome architecture and evolution of a unichromosomal asexual nematode.</title>
        <authorList>
            <person name="Fradin H."/>
            <person name="Zegar C."/>
            <person name="Gutwein M."/>
            <person name="Lucas J."/>
            <person name="Kovtun M."/>
            <person name="Corcoran D."/>
            <person name="Baugh L.R."/>
            <person name="Kiontke K."/>
            <person name="Gunsalus K."/>
            <person name="Fitch D.H."/>
            <person name="Piano F."/>
        </authorList>
    </citation>
    <scope>NUCLEOTIDE SEQUENCE [LARGE SCALE GENOMIC DNA]</scope>
    <source>
        <strain evidence="2">PF1309</strain>
    </source>
</reference>
<accession>A0A2A2K6A9</accession>
<dbReference type="Gene3D" id="3.30.1540.10">
    <property type="entry name" value="formyl-coa transferase, domain 3"/>
    <property type="match status" value="1"/>
</dbReference>
<evidence type="ECO:0000256" key="1">
    <source>
        <dbReference type="ARBA" id="ARBA00008383"/>
    </source>
</evidence>
<dbReference type="SUPFAM" id="SSF89796">
    <property type="entry name" value="CoA-transferase family III (CaiB/BaiF)"/>
    <property type="match status" value="1"/>
</dbReference>
<dbReference type="Gene3D" id="3.40.50.10540">
    <property type="entry name" value="Crotonobetainyl-coa:carnitine coa-transferase, domain 1"/>
    <property type="match status" value="2"/>
</dbReference>
<dbReference type="AlphaFoldDB" id="A0A2A2K6A9"/>
<dbReference type="Pfam" id="PF02515">
    <property type="entry name" value="CoA_transf_3"/>
    <property type="match status" value="1"/>
</dbReference>
<dbReference type="InterPro" id="IPR050509">
    <property type="entry name" value="CoA-transferase_III"/>
</dbReference>
<evidence type="ECO:0000313" key="2">
    <source>
        <dbReference type="EMBL" id="PAV69517.1"/>
    </source>
</evidence>
<dbReference type="InterPro" id="IPR023606">
    <property type="entry name" value="CoA-Trfase_III_dom_1_sf"/>
</dbReference>
<dbReference type="InterPro" id="IPR003673">
    <property type="entry name" value="CoA-Trfase_fam_III"/>
</dbReference>
<dbReference type="GO" id="GO:0008206">
    <property type="term" value="P:bile acid metabolic process"/>
    <property type="evidence" value="ECO:0007669"/>
    <property type="project" value="TreeGrafter"/>
</dbReference>
<dbReference type="STRING" id="2018661.A0A2A2K6A9"/>
<evidence type="ECO:0008006" key="4">
    <source>
        <dbReference type="Google" id="ProtNLM"/>
    </source>
</evidence>
<dbReference type="PANTHER" id="PTHR48228">
    <property type="entry name" value="SUCCINYL-COA--D-CITRAMALATE COA-TRANSFERASE"/>
    <property type="match status" value="1"/>
</dbReference>
<dbReference type="EMBL" id="LIAE01009495">
    <property type="protein sequence ID" value="PAV69517.1"/>
    <property type="molecule type" value="Genomic_DNA"/>
</dbReference>
<dbReference type="PANTHER" id="PTHR48228:SF5">
    <property type="entry name" value="ALPHA-METHYLACYL-COA RACEMASE"/>
    <property type="match status" value="1"/>
</dbReference>
<organism evidence="2 3">
    <name type="scientific">Diploscapter pachys</name>
    <dbReference type="NCBI Taxonomy" id="2018661"/>
    <lineage>
        <taxon>Eukaryota</taxon>
        <taxon>Metazoa</taxon>
        <taxon>Ecdysozoa</taxon>
        <taxon>Nematoda</taxon>
        <taxon>Chromadorea</taxon>
        <taxon>Rhabditida</taxon>
        <taxon>Rhabditina</taxon>
        <taxon>Rhabditomorpha</taxon>
        <taxon>Rhabditoidea</taxon>
        <taxon>Rhabditidae</taxon>
        <taxon>Diploscapter</taxon>
    </lineage>
</organism>